<dbReference type="EMBL" id="GFAC01005292">
    <property type="protein sequence ID" value="JAT93896.1"/>
    <property type="molecule type" value="mRNA"/>
</dbReference>
<dbReference type="GO" id="GO:0006384">
    <property type="term" value="P:transcription initiation at RNA polymerase III promoter"/>
    <property type="evidence" value="ECO:0007669"/>
    <property type="project" value="InterPro"/>
</dbReference>
<feature type="domain" description="Transcription factor IIIC 90kDa subunit N-terminal" evidence="1">
    <location>
        <begin position="4"/>
        <end position="413"/>
    </location>
</feature>
<dbReference type="InterPro" id="IPR044230">
    <property type="entry name" value="GTF3C4"/>
</dbReference>
<sequence length="668" mass="74024">AVSWSADNVLCAITNEAIRILGSAFSPSEGGYPHQLSKACIDNPDKSFDVASSRYDRLILELDVDRRHLLMLDPTLSPEGANSSLHKTYHRALWSPVHLGGRKRCLLATLTRDHRIQVWLECAEGHWRCLAEPSAELLKQAKNDWDPPPARQKDETQDTYVARVFDLLKERSYSVATLEITWSHLIEDGDAEPFCLLVGVTRGGLVLFWKVPTLVYGKSFQVELLKEQQTNIMRAARLCWHQTSKTAGLLVACSDDGSVTVQTVLLHCTGDDKVQLGDPLVPWKSDCIPAQHVLCRKSDGDSYVVCVAKGRFLLCFRVTADTDAGQVQLVQSSYTRDVCDSPVTAFDACPTKEHDLHLLVCTMKGDLVTVYVDSNLNFRSEKLSIKLPWMLQPIGLALSPNGAYFAVFYHVTTIIHESALREPMQLMVFNRTPVTDMCDLLLNMDENSAAASDIQLADVADCLDRIYLYASGKECLPEVLQSYVTNISSLTSLDQVSRYGLQLFCFLKKVALALAKSDKPDDDMKRALQELLRRHIVSVIKSCDADHLSDRQKTSVQHLYHHLTTSGAATEELVSQLFTSEPLAGIVATVVEQGAAFDKCPACGDSVPFTTLSDGTCGQGHRFGRCMNSLLVCEATPPRHCSTCRAFAQREPVWTNDTTCVYCGKGLV</sequence>
<proteinExistence type="evidence at transcript level"/>
<dbReference type="GO" id="GO:0004402">
    <property type="term" value="F:histone acetyltransferase activity"/>
    <property type="evidence" value="ECO:0007669"/>
    <property type="project" value="InterPro"/>
</dbReference>
<name>A0A1E1X4D9_9ACAR</name>
<protein>
    <submittedName>
        <fullName evidence="3">Proteinral transcription factor 3c polypeptide 4</fullName>
    </submittedName>
</protein>
<dbReference type="InterPro" id="IPR036322">
    <property type="entry name" value="WD40_repeat_dom_sf"/>
</dbReference>
<dbReference type="InterPro" id="IPR024761">
    <property type="entry name" value="TFIIIC_delta_N"/>
</dbReference>
<dbReference type="InterPro" id="IPR024764">
    <property type="entry name" value="TFIIIC_Znf"/>
</dbReference>
<feature type="non-terminal residue" evidence="3">
    <location>
        <position position="1"/>
    </location>
</feature>
<reference evidence="3" key="1">
    <citation type="journal article" date="2017" name="Front. Cell. Infect. Microbiol.">
        <title>The Distinct Transcriptional Response of the Midgut of Amblyomma sculptum and Amblyomma aureolatum Ticks to Rickettsia rickettsii Correlates to Their Differences in Susceptibility to Infection.</title>
        <authorList>
            <person name="Martins L.A."/>
            <person name="Galletti M.F.B.M."/>
            <person name="Ribeiro J.M."/>
            <person name="Fujita A."/>
            <person name="Costa F.B."/>
            <person name="Labruna M.B."/>
            <person name="Daffre S."/>
            <person name="Fogaca A.C."/>
        </authorList>
    </citation>
    <scope>NUCLEOTIDE SEQUENCE</scope>
</reference>
<dbReference type="InterPro" id="IPR015943">
    <property type="entry name" value="WD40/YVTN_repeat-like_dom_sf"/>
</dbReference>
<dbReference type="PANTHER" id="PTHR15496">
    <property type="entry name" value="GENERAL TRANSCRIPTION FACTOR 3C POLYPEPTIDE 4 FAMILY"/>
    <property type="match status" value="1"/>
</dbReference>
<dbReference type="AlphaFoldDB" id="A0A1E1X4D9"/>
<accession>A0A1E1X4D9</accession>
<dbReference type="Gene3D" id="2.130.10.10">
    <property type="entry name" value="YVTN repeat-like/Quinoprotein amine dehydrogenase"/>
    <property type="match status" value="1"/>
</dbReference>
<dbReference type="PANTHER" id="PTHR15496:SF2">
    <property type="entry name" value="GENERAL TRANSCRIPTION FACTOR 3C POLYPEPTIDE 4"/>
    <property type="match status" value="1"/>
</dbReference>
<organism evidence="3">
    <name type="scientific">Amblyomma aureolatum</name>
    <dbReference type="NCBI Taxonomy" id="187763"/>
    <lineage>
        <taxon>Eukaryota</taxon>
        <taxon>Metazoa</taxon>
        <taxon>Ecdysozoa</taxon>
        <taxon>Arthropoda</taxon>
        <taxon>Chelicerata</taxon>
        <taxon>Arachnida</taxon>
        <taxon>Acari</taxon>
        <taxon>Parasitiformes</taxon>
        <taxon>Ixodida</taxon>
        <taxon>Ixodoidea</taxon>
        <taxon>Ixodidae</taxon>
        <taxon>Amblyomminae</taxon>
        <taxon>Amblyomma</taxon>
    </lineage>
</organism>
<feature type="domain" description="Transcription factor IIIC putative zinc-finger" evidence="2">
    <location>
        <begin position="594"/>
        <end position="646"/>
    </location>
</feature>
<evidence type="ECO:0000259" key="1">
    <source>
        <dbReference type="Pfam" id="PF12657"/>
    </source>
</evidence>
<dbReference type="SUPFAM" id="SSF50978">
    <property type="entry name" value="WD40 repeat-like"/>
    <property type="match status" value="1"/>
</dbReference>
<evidence type="ECO:0000313" key="3">
    <source>
        <dbReference type="EMBL" id="JAT93896.1"/>
    </source>
</evidence>
<dbReference type="Pfam" id="PF12657">
    <property type="entry name" value="TFIIIC_delta"/>
    <property type="match status" value="1"/>
</dbReference>
<evidence type="ECO:0000259" key="2">
    <source>
        <dbReference type="Pfam" id="PF12660"/>
    </source>
</evidence>
<dbReference type="GO" id="GO:0000127">
    <property type="term" value="C:transcription factor TFIIIC complex"/>
    <property type="evidence" value="ECO:0007669"/>
    <property type="project" value="InterPro"/>
</dbReference>
<dbReference type="Pfam" id="PF12660">
    <property type="entry name" value="zf-TFIIIC"/>
    <property type="match status" value="1"/>
</dbReference>